<dbReference type="NCBIfam" id="TIGR03897">
    <property type="entry name" value="lanti_2_LanM"/>
    <property type="match status" value="1"/>
</dbReference>
<dbReference type="GO" id="GO:0031179">
    <property type="term" value="P:peptide modification"/>
    <property type="evidence" value="ECO:0007669"/>
    <property type="project" value="InterPro"/>
</dbReference>
<dbReference type="GO" id="GO:0005975">
    <property type="term" value="P:carbohydrate metabolic process"/>
    <property type="evidence" value="ECO:0007669"/>
    <property type="project" value="InterPro"/>
</dbReference>
<dbReference type="PRINTS" id="PR01950">
    <property type="entry name" value="LANCSUPER"/>
</dbReference>
<dbReference type="InterPro" id="IPR007822">
    <property type="entry name" value="LANC-like"/>
</dbReference>
<proteinExistence type="predicted"/>
<feature type="binding site" evidence="1">
    <location>
        <position position="1004"/>
    </location>
    <ligand>
        <name>Zn(2+)</name>
        <dbReference type="ChEBI" id="CHEBI:29105"/>
    </ligand>
</feature>
<feature type="domain" description="Lantibiotic biosynthesis protein dehydration" evidence="2">
    <location>
        <begin position="234"/>
        <end position="608"/>
    </location>
</feature>
<dbReference type="InterPro" id="IPR017146">
    <property type="entry name" value="Lanti_2_LanM"/>
</dbReference>
<dbReference type="Pfam" id="PF13575">
    <property type="entry name" value="DUF4135"/>
    <property type="match status" value="1"/>
</dbReference>
<feature type="binding site" evidence="1">
    <location>
        <position position="959"/>
    </location>
    <ligand>
        <name>Zn(2+)</name>
        <dbReference type="ChEBI" id="CHEBI:29105"/>
    </ligand>
</feature>
<keyword evidence="4" id="KW-1185">Reference proteome</keyword>
<protein>
    <submittedName>
        <fullName evidence="3">Lanthionine synthetase</fullName>
    </submittedName>
</protein>
<comment type="caution">
    <text evidence="3">The sequence shown here is derived from an EMBL/GenBank/DDBJ whole genome shotgun (WGS) entry which is preliminary data.</text>
</comment>
<accession>A0A5J4KSX4</accession>
<dbReference type="GO" id="GO:0005886">
    <property type="term" value="C:plasma membrane"/>
    <property type="evidence" value="ECO:0007669"/>
    <property type="project" value="TreeGrafter"/>
</dbReference>
<dbReference type="PANTHER" id="PTHR12736">
    <property type="entry name" value="LANC-LIKE PROTEIN"/>
    <property type="match status" value="1"/>
</dbReference>
<dbReference type="InterPro" id="IPR025410">
    <property type="entry name" value="Lant_dehyd"/>
</dbReference>
<dbReference type="RefSeq" id="WP_151757420.1">
    <property type="nucleotide sequence ID" value="NZ_BKZW01000002.1"/>
</dbReference>
<keyword evidence="1" id="KW-0479">Metal-binding</keyword>
<dbReference type="Proteomes" id="UP000326912">
    <property type="component" value="Unassembled WGS sequence"/>
</dbReference>
<evidence type="ECO:0000313" key="3">
    <source>
        <dbReference type="EMBL" id="GER89541.1"/>
    </source>
</evidence>
<dbReference type="EMBL" id="BKZW01000002">
    <property type="protein sequence ID" value="GER89541.1"/>
    <property type="molecule type" value="Genomic_DNA"/>
</dbReference>
<dbReference type="AlphaFoldDB" id="A0A5J4KSX4"/>
<dbReference type="PIRSF" id="PIRSF037228">
    <property type="entry name" value="Lant_mod_RumM"/>
    <property type="match status" value="1"/>
</dbReference>
<gene>
    <name evidence="3" type="ORF">KDW_37030</name>
</gene>
<name>A0A5J4KSX4_9CHLR</name>
<dbReference type="SMART" id="SM01260">
    <property type="entry name" value="LANC_like"/>
    <property type="match status" value="1"/>
</dbReference>
<dbReference type="Gene3D" id="1.50.10.10">
    <property type="match status" value="1"/>
</dbReference>
<reference evidence="3 4" key="1">
    <citation type="submission" date="2019-10" db="EMBL/GenBank/DDBJ databases">
        <title>Dictyobacter vulcani sp. nov., within the class Ktedonobacteria, isolated from soil of volcanic Mt. Zao.</title>
        <authorList>
            <person name="Zheng Y."/>
            <person name="Wang C.M."/>
            <person name="Sakai Y."/>
            <person name="Abe K."/>
            <person name="Yokota A."/>
            <person name="Yabe S."/>
        </authorList>
    </citation>
    <scope>NUCLEOTIDE SEQUENCE [LARGE SCALE GENOMIC DNA]</scope>
    <source>
        <strain evidence="3 4">W12</strain>
    </source>
</reference>
<sequence length="1090" mass="121773">MMKQILSSQEEQDGYQASWYRALSLTERAIILQKAIPEVDPALQETADKRFQRWKEQPPFSKGSYFSQRLAIDELTEEDLLILLAESTDGLRTRLAETAALPWLTTIIDTFKHYNPETALLRTYRPAQKINNPLAFLDTIEPLINDGLVRIKAGIQVLTQAYTVLPFDPERVLPLTLSHIPDRLLPKLMKTFVLELNIARMQGHLQGETAEERFFHFIELLSQPENILSFFEEYVVLARQLVESIDMWVDYELELLTRLCDDWPEIQATMAPAQEPGRLVDIQAGQGDTHKKGRSVTVLVWESGFRIVYKPRSLAVDAQFQELLRWLNQHGWQPEFQTINFVNKVTHGWVEFVAARTCTSQDQLQRFYRRQGGYLALLYALAATDFHAENVIAAGEHPILIDLEALFHPYMSSEIAMQKQGPAIQALDHSVLRIGLLPQRIWSSARGEGIDISGLGGAAGQLTPIPVARWADIGTDNMQLRLEHVAITLGNHRPTLAEQDVDPHSFCDEIIAGFRRVYQLLQHHHQELLTEVLPRFAQTDVRCLVRATGYYAILINNSFHPDILRDALERDRYFDRLWIQVEEEALLARIIPMERQDLMRADVPIFTTQPASLNLYSSQGEMLTNFFEESGLSVATRQIQAMDTQDLERQEWMIKAAFASLAPVADRQLTRLLHLAATGPAATKTDLIAEATRIGKRIVETALQSEESVEWLELLQVGEQEWQVTFSDGDLYAGTAGMTLFLAYLGNITGDTQFTSLARKALMTTHAKFQSRVKDRQDIRLGAFNGIGGFIYLLTQLGILWDEPELLRDAEQLACQLPGWIAQDVLFDISGGTAGFLVVLLSLYKVYPTDHLLEVALQCGEYLLTHTRSTPEGIGWGFPADKAPLTGFSRGVAGIAMSLFQLAAVSGERRFYATALAALEYERQHYSVDQHNWSDLRTLKPLPATANQTEPDALMVAWCHGAAGIALARLGSPEACQDAEIVTEIEVALQTVLSAGFGGNHSLCHGDLGNLDILLCAQHMSDQQKYQADIERLTAILVQSIKVQGWITGVPEGLETPGLMTGLAGIGYALLRLAAPAQIPSVLLLAGTGG</sequence>
<dbReference type="GO" id="GO:0046872">
    <property type="term" value="F:metal ion binding"/>
    <property type="evidence" value="ECO:0007669"/>
    <property type="project" value="UniProtKB-KW"/>
</dbReference>
<organism evidence="3 4">
    <name type="scientific">Dictyobacter vulcani</name>
    <dbReference type="NCBI Taxonomy" id="2607529"/>
    <lineage>
        <taxon>Bacteria</taxon>
        <taxon>Bacillati</taxon>
        <taxon>Chloroflexota</taxon>
        <taxon>Ktedonobacteria</taxon>
        <taxon>Ktedonobacterales</taxon>
        <taxon>Dictyobacteraceae</taxon>
        <taxon>Dictyobacter</taxon>
    </lineage>
</organism>
<evidence type="ECO:0000313" key="4">
    <source>
        <dbReference type="Proteomes" id="UP000326912"/>
    </source>
</evidence>
<dbReference type="Pfam" id="PF05147">
    <property type="entry name" value="LANC_like"/>
    <property type="match status" value="1"/>
</dbReference>
<dbReference type="CDD" id="cd04792">
    <property type="entry name" value="LanM-like"/>
    <property type="match status" value="1"/>
</dbReference>
<evidence type="ECO:0000256" key="1">
    <source>
        <dbReference type="PIRSR" id="PIRSR607822-1"/>
    </source>
</evidence>
<feature type="binding site" evidence="1">
    <location>
        <position position="1005"/>
    </location>
    <ligand>
        <name>Zn(2+)</name>
        <dbReference type="ChEBI" id="CHEBI:29105"/>
    </ligand>
</feature>
<dbReference type="InterPro" id="IPR012341">
    <property type="entry name" value="6hp_glycosidase-like_sf"/>
</dbReference>
<dbReference type="PRINTS" id="PR01955">
    <property type="entry name" value="LANCFRANKIA"/>
</dbReference>
<dbReference type="SUPFAM" id="SSF158745">
    <property type="entry name" value="LanC-like"/>
    <property type="match status" value="1"/>
</dbReference>
<keyword evidence="1" id="KW-0862">Zinc</keyword>
<dbReference type="PANTHER" id="PTHR12736:SF7">
    <property type="entry name" value="LANC-LIKE PROTEIN 3"/>
    <property type="match status" value="1"/>
</dbReference>
<evidence type="ECO:0000259" key="2">
    <source>
        <dbReference type="Pfam" id="PF13575"/>
    </source>
</evidence>